<evidence type="ECO:0000313" key="3">
    <source>
        <dbReference type="Proteomes" id="UP001379235"/>
    </source>
</evidence>
<gene>
    <name evidence="2" type="ORF">WG900_03295</name>
</gene>
<comment type="caution">
    <text evidence="2">The sequence shown here is derived from an EMBL/GenBank/DDBJ whole genome shotgun (WGS) entry which is preliminary data.</text>
</comment>
<dbReference type="Gene3D" id="2.30.30.40">
    <property type="entry name" value="SH3 Domains"/>
    <property type="match status" value="1"/>
</dbReference>
<dbReference type="Pfam" id="PF06347">
    <property type="entry name" value="SH3_4"/>
    <property type="match status" value="2"/>
</dbReference>
<feature type="chain" id="PRO_5045333952" evidence="1">
    <location>
        <begin position="22"/>
        <end position="156"/>
    </location>
</feature>
<keyword evidence="3" id="KW-1185">Reference proteome</keyword>
<dbReference type="InterPro" id="IPR010466">
    <property type="entry name" value="DUF1058"/>
</dbReference>
<organism evidence="2 3">
    <name type="scientific">Novosphingobium aquae</name>
    <dbReference type="NCBI Taxonomy" id="3133435"/>
    <lineage>
        <taxon>Bacteria</taxon>
        <taxon>Pseudomonadati</taxon>
        <taxon>Pseudomonadota</taxon>
        <taxon>Alphaproteobacteria</taxon>
        <taxon>Sphingomonadales</taxon>
        <taxon>Sphingomonadaceae</taxon>
        <taxon>Novosphingobium</taxon>
    </lineage>
</organism>
<evidence type="ECO:0000256" key="1">
    <source>
        <dbReference type="SAM" id="SignalP"/>
    </source>
</evidence>
<sequence length="156" mass="17311">MRRITLFATLLAATFASPLSAEDPEPPFWASTKAATVNMRVGPGEDYRVLWVYKRVSLPMKVVRTKEGWWRVEDPDGATGWVLGSLMSQRRAGLVQGKGLAEMHEKPEAGSKLKWRLEPGVTGKLGECSEGWCDFSLPTGHQGFVPQDRLWGAQNP</sequence>
<feature type="signal peptide" evidence="1">
    <location>
        <begin position="1"/>
        <end position="21"/>
    </location>
</feature>
<protein>
    <submittedName>
        <fullName evidence="2">SH3 domain-containing protein</fullName>
    </submittedName>
</protein>
<proteinExistence type="predicted"/>
<dbReference type="Proteomes" id="UP001379235">
    <property type="component" value="Unassembled WGS sequence"/>
</dbReference>
<dbReference type="EMBL" id="JBBHJY010000001">
    <property type="protein sequence ID" value="MEJ6008941.1"/>
    <property type="molecule type" value="Genomic_DNA"/>
</dbReference>
<accession>A0ABU8S4T9</accession>
<evidence type="ECO:0000313" key="2">
    <source>
        <dbReference type="EMBL" id="MEJ6008941.1"/>
    </source>
</evidence>
<dbReference type="RefSeq" id="WP_339964630.1">
    <property type="nucleotide sequence ID" value="NZ_JBBHJY010000001.1"/>
</dbReference>
<name>A0ABU8S4T9_9SPHN</name>
<keyword evidence="1" id="KW-0732">Signal</keyword>
<reference evidence="2 3" key="1">
    <citation type="submission" date="2024-03" db="EMBL/GenBank/DDBJ databases">
        <authorList>
            <person name="Jo J.-H."/>
        </authorList>
    </citation>
    <scope>NUCLEOTIDE SEQUENCE [LARGE SCALE GENOMIC DNA]</scope>
    <source>
        <strain evidence="2 3">AS3R-12</strain>
    </source>
</reference>